<accession>A0A7I7QGI8</accession>
<protein>
    <recommendedName>
        <fullName evidence="3">PE family immunomodulator PE5</fullName>
    </recommendedName>
</protein>
<evidence type="ECO:0008006" key="3">
    <source>
        <dbReference type="Google" id="ProtNLM"/>
    </source>
</evidence>
<dbReference type="KEGG" id="msto:MSTO_56690"/>
<keyword evidence="2" id="KW-1185">Reference proteome</keyword>
<evidence type="ECO:0000313" key="2">
    <source>
        <dbReference type="Proteomes" id="UP000467130"/>
    </source>
</evidence>
<dbReference type="EMBL" id="AP022587">
    <property type="protein sequence ID" value="BBY25464.1"/>
    <property type="molecule type" value="Genomic_DNA"/>
</dbReference>
<proteinExistence type="predicted"/>
<gene>
    <name evidence="1" type="ORF">MSTO_56690</name>
</gene>
<dbReference type="AlphaFoldDB" id="A0A7I7QGI8"/>
<sequence length="96" mass="9362">MLHVSNEGLQVLAAHCDAVSARFAVATPVPIVGLPFQATSHAVGSAYAVLDGIIATLAGRSQASAIKAAVAGAEFVASDSTGAQSVAALGSSITQA</sequence>
<name>A0A7I7QGI8_9MYCO</name>
<organism evidence="1 2">
    <name type="scientific">Mycobacterium stomatepiae</name>
    <dbReference type="NCBI Taxonomy" id="470076"/>
    <lineage>
        <taxon>Bacteria</taxon>
        <taxon>Bacillati</taxon>
        <taxon>Actinomycetota</taxon>
        <taxon>Actinomycetes</taxon>
        <taxon>Mycobacteriales</taxon>
        <taxon>Mycobacteriaceae</taxon>
        <taxon>Mycobacterium</taxon>
        <taxon>Mycobacterium simiae complex</taxon>
    </lineage>
</organism>
<evidence type="ECO:0000313" key="1">
    <source>
        <dbReference type="EMBL" id="BBY25464.1"/>
    </source>
</evidence>
<dbReference type="Proteomes" id="UP000467130">
    <property type="component" value="Chromosome"/>
</dbReference>
<reference evidence="1 2" key="1">
    <citation type="journal article" date="2019" name="Emerg. Microbes Infect.">
        <title>Comprehensive subspecies identification of 175 nontuberculous mycobacteria species based on 7547 genomic profiles.</title>
        <authorList>
            <person name="Matsumoto Y."/>
            <person name="Kinjo T."/>
            <person name="Motooka D."/>
            <person name="Nabeya D."/>
            <person name="Jung N."/>
            <person name="Uechi K."/>
            <person name="Horii T."/>
            <person name="Iida T."/>
            <person name="Fujita J."/>
            <person name="Nakamura S."/>
        </authorList>
    </citation>
    <scope>NUCLEOTIDE SEQUENCE [LARGE SCALE GENOMIC DNA]</scope>
    <source>
        <strain evidence="1 2">JCM 17783</strain>
    </source>
</reference>